<dbReference type="PANTHER" id="PTHR43063:SF1">
    <property type="entry name" value="4FE-4S CLUSTER CONTAINING PARA FAMILY ATPASE PROTEIN"/>
    <property type="match status" value="1"/>
</dbReference>
<dbReference type="Proteomes" id="UP000248148">
    <property type="component" value="Unassembled WGS sequence"/>
</dbReference>
<dbReference type="Gene3D" id="3.30.70.20">
    <property type="match status" value="1"/>
</dbReference>
<gene>
    <name evidence="2" type="ORF">BJ122_11121</name>
</gene>
<dbReference type="InterPro" id="IPR002586">
    <property type="entry name" value="CobQ/CobB/MinD/ParA_Nub-bd_dom"/>
</dbReference>
<sequence length="297" mass="31450">MILAIASGKGGTGKTTIAAALTRIWDAPRLAVDMDVEAPNLHLLLSPTVDGEQQATLDVPVVLHPEKCNSCGACSDICAFNAIFMGSGSPVVFSELCHGCDGCLQVCQRGVFGRGQRDLGVISWGRASTRDGVSADLRVVGGRMRVCENTCPPLIRQLRARVDAMLRESPGDVIIDAPPGTNCPALTALRDVDVVLLVAEPTPFGLHDLGLAARAFHSDNVPVGVVINRAGLGDDELIHDYCRRHALPVLAEIPFQRDIAEGCARGEPLELMAADLRHRITALAGSVRALAKRSDAA</sequence>
<dbReference type="AlphaFoldDB" id="A0A318TD71"/>
<dbReference type="SUPFAM" id="SSF54862">
    <property type="entry name" value="4Fe-4S ferredoxins"/>
    <property type="match status" value="1"/>
</dbReference>
<reference evidence="2 3" key="1">
    <citation type="submission" date="2018-06" db="EMBL/GenBank/DDBJ databases">
        <title>Genomic Encyclopedia of Archaeal and Bacterial Type Strains, Phase II (KMG-II): from individual species to whole genera.</title>
        <authorList>
            <person name="Goeker M."/>
        </authorList>
    </citation>
    <scope>NUCLEOTIDE SEQUENCE [LARGE SCALE GENOMIC DNA]</scope>
    <source>
        <strain evidence="2 3">JCM 11668</strain>
    </source>
</reference>
<dbReference type="InterPro" id="IPR017896">
    <property type="entry name" value="4Fe4S_Fe-S-bd"/>
</dbReference>
<dbReference type="OrthoDB" id="9800445at2"/>
<dbReference type="Pfam" id="PF01656">
    <property type="entry name" value="CbiA"/>
    <property type="match status" value="1"/>
</dbReference>
<dbReference type="Gene3D" id="3.40.50.300">
    <property type="entry name" value="P-loop containing nucleotide triphosphate hydrolases"/>
    <property type="match status" value="1"/>
</dbReference>
<evidence type="ECO:0000313" key="2">
    <source>
        <dbReference type="EMBL" id="PYF02523.1"/>
    </source>
</evidence>
<accession>A0A318TD71</accession>
<dbReference type="PANTHER" id="PTHR43063">
    <property type="entry name" value="4FE-4S CLUSTER CONTAINING PARA FAMILY ATPASE PROTEIN"/>
    <property type="match status" value="1"/>
</dbReference>
<dbReference type="Pfam" id="PF00037">
    <property type="entry name" value="Fer4"/>
    <property type="match status" value="1"/>
</dbReference>
<dbReference type="EMBL" id="QJTI01000011">
    <property type="protein sequence ID" value="PYF02523.1"/>
    <property type="molecule type" value="Genomic_DNA"/>
</dbReference>
<comment type="caution">
    <text evidence="2">The sequence shown here is derived from an EMBL/GenBank/DDBJ whole genome shotgun (WGS) entry which is preliminary data.</text>
</comment>
<evidence type="ECO:0000313" key="3">
    <source>
        <dbReference type="Proteomes" id="UP000248148"/>
    </source>
</evidence>
<dbReference type="SUPFAM" id="SSF52540">
    <property type="entry name" value="P-loop containing nucleoside triphosphate hydrolases"/>
    <property type="match status" value="1"/>
</dbReference>
<evidence type="ECO:0000259" key="1">
    <source>
        <dbReference type="PROSITE" id="PS51379"/>
    </source>
</evidence>
<dbReference type="InterPro" id="IPR027417">
    <property type="entry name" value="P-loop_NTPase"/>
</dbReference>
<keyword evidence="3" id="KW-1185">Reference proteome</keyword>
<protein>
    <submittedName>
        <fullName evidence="2">MinD superfamily P-loop ATPase</fullName>
    </submittedName>
</protein>
<organism evidence="2 3">
    <name type="scientific">Rhodopseudomonas faecalis</name>
    <dbReference type="NCBI Taxonomy" id="99655"/>
    <lineage>
        <taxon>Bacteria</taxon>
        <taxon>Pseudomonadati</taxon>
        <taxon>Pseudomonadota</taxon>
        <taxon>Alphaproteobacteria</taxon>
        <taxon>Hyphomicrobiales</taxon>
        <taxon>Nitrobacteraceae</taxon>
        <taxon>Rhodopseudomonas</taxon>
    </lineage>
</organism>
<feature type="domain" description="4Fe-4S ferredoxin-type" evidence="1">
    <location>
        <begin position="59"/>
        <end position="88"/>
    </location>
</feature>
<dbReference type="RefSeq" id="WP_110780983.1">
    <property type="nucleotide sequence ID" value="NZ_QJTI01000011.1"/>
</dbReference>
<proteinExistence type="predicted"/>
<dbReference type="PROSITE" id="PS51379">
    <property type="entry name" value="4FE4S_FER_2"/>
    <property type="match status" value="1"/>
</dbReference>
<name>A0A318TD71_9BRAD</name>